<keyword evidence="5 11" id="KW-0808">Transferase</keyword>
<dbReference type="Pfam" id="PF02870">
    <property type="entry name" value="Methyltransf_1N"/>
    <property type="match status" value="1"/>
</dbReference>
<dbReference type="InterPro" id="IPR001497">
    <property type="entry name" value="MethylDNA_cys_MeTrfase_AS"/>
</dbReference>
<dbReference type="FunFam" id="1.10.10.10:FF:000214">
    <property type="entry name" value="Methylated-DNA--protein-cysteine methyltransferase"/>
    <property type="match status" value="1"/>
</dbReference>
<keyword evidence="12" id="KW-1185">Reference proteome</keyword>
<dbReference type="GO" id="GO:0032259">
    <property type="term" value="P:methylation"/>
    <property type="evidence" value="ECO:0007669"/>
    <property type="project" value="UniProtKB-KW"/>
</dbReference>
<comment type="similarity">
    <text evidence="2">Belongs to the MGMT family.</text>
</comment>
<dbReference type="Gene3D" id="1.10.10.10">
    <property type="entry name" value="Winged helix-like DNA-binding domain superfamily/Winged helix DNA-binding domain"/>
    <property type="match status" value="1"/>
</dbReference>
<dbReference type="eggNOG" id="COG0350">
    <property type="taxonomic scope" value="Bacteria"/>
</dbReference>
<dbReference type="RefSeq" id="WP_020088922.1">
    <property type="nucleotide sequence ID" value="NZ_AZCZ01000009.1"/>
</dbReference>
<evidence type="ECO:0000256" key="1">
    <source>
        <dbReference type="ARBA" id="ARBA00001286"/>
    </source>
</evidence>
<dbReference type="EC" id="2.1.1.63" evidence="3"/>
<evidence type="ECO:0000256" key="3">
    <source>
        <dbReference type="ARBA" id="ARBA00011918"/>
    </source>
</evidence>
<dbReference type="SUPFAM" id="SSF53155">
    <property type="entry name" value="Methylated DNA-protein cysteine methyltransferase domain"/>
    <property type="match status" value="1"/>
</dbReference>
<dbReference type="Proteomes" id="UP000051176">
    <property type="component" value="Unassembled WGS sequence"/>
</dbReference>
<dbReference type="PANTHER" id="PTHR10815">
    <property type="entry name" value="METHYLATED-DNA--PROTEIN-CYSTEINE METHYLTRANSFERASE"/>
    <property type="match status" value="1"/>
</dbReference>
<dbReference type="AlphaFoldDB" id="A0A0R1GTQ7"/>
<dbReference type="SUPFAM" id="SSF46767">
    <property type="entry name" value="Methylated DNA-protein cysteine methyltransferase, C-terminal domain"/>
    <property type="match status" value="1"/>
</dbReference>
<evidence type="ECO:0000256" key="5">
    <source>
        <dbReference type="ARBA" id="ARBA00022679"/>
    </source>
</evidence>
<dbReference type="GO" id="GO:0006281">
    <property type="term" value="P:DNA repair"/>
    <property type="evidence" value="ECO:0007669"/>
    <property type="project" value="UniProtKB-KW"/>
</dbReference>
<gene>
    <name evidence="11" type="ORF">FD07_GL002284</name>
</gene>
<evidence type="ECO:0000256" key="6">
    <source>
        <dbReference type="ARBA" id="ARBA00022763"/>
    </source>
</evidence>
<dbReference type="InterPro" id="IPR036388">
    <property type="entry name" value="WH-like_DNA-bd_sf"/>
</dbReference>
<keyword evidence="7" id="KW-0234">DNA repair</keyword>
<proteinExistence type="inferred from homology"/>
<protein>
    <recommendedName>
        <fullName evidence="3">methylated-DNA--[protein]-cysteine S-methyltransferase</fullName>
        <ecNumber evidence="3">2.1.1.63</ecNumber>
    </recommendedName>
</protein>
<comment type="catalytic activity">
    <reaction evidence="1">
        <text>a 4-O-methyl-thymidine in DNA + L-cysteinyl-[protein] = a thymidine in DNA + S-methyl-L-cysteinyl-[protein]</text>
        <dbReference type="Rhea" id="RHEA:53428"/>
        <dbReference type="Rhea" id="RHEA-COMP:10131"/>
        <dbReference type="Rhea" id="RHEA-COMP:10132"/>
        <dbReference type="Rhea" id="RHEA-COMP:13555"/>
        <dbReference type="Rhea" id="RHEA-COMP:13556"/>
        <dbReference type="ChEBI" id="CHEBI:29950"/>
        <dbReference type="ChEBI" id="CHEBI:82612"/>
        <dbReference type="ChEBI" id="CHEBI:137386"/>
        <dbReference type="ChEBI" id="CHEBI:137387"/>
        <dbReference type="EC" id="2.1.1.63"/>
    </reaction>
</comment>
<sequence length="175" mass="18877">MMRQKQLMTPLGTITAASDGDALTGLWFTDQQHYGSTLSAETSLGDAPVFDQLAEWLTAYFAGQQPPVDFPVRPAGTALRQVVWSVLRTIPYGEVRTYGELATLVTPMIGHNPGARAMGNAVGHNPISLVIPCHRVVGQMGDLVGYAGGLIRKKSLLRLEGSLAMTTERVVLEKN</sequence>
<dbReference type="PANTHER" id="PTHR10815:SF5">
    <property type="entry name" value="METHYLATED-DNA--PROTEIN-CYSTEINE METHYLTRANSFERASE"/>
    <property type="match status" value="1"/>
</dbReference>
<dbReference type="PROSITE" id="PS00374">
    <property type="entry name" value="MGMT"/>
    <property type="match status" value="1"/>
</dbReference>
<dbReference type="Pfam" id="PF01035">
    <property type="entry name" value="DNA_binding_1"/>
    <property type="match status" value="1"/>
</dbReference>
<organism evidence="11 12">
    <name type="scientific">Levilactobacillus parabrevis ATCC 53295</name>
    <dbReference type="NCBI Taxonomy" id="1267003"/>
    <lineage>
        <taxon>Bacteria</taxon>
        <taxon>Bacillati</taxon>
        <taxon>Bacillota</taxon>
        <taxon>Bacilli</taxon>
        <taxon>Lactobacillales</taxon>
        <taxon>Lactobacillaceae</taxon>
        <taxon>Levilactobacillus</taxon>
    </lineage>
</organism>
<dbReference type="InterPro" id="IPR014048">
    <property type="entry name" value="MethylDNA_cys_MeTrfase_DNA-bd"/>
</dbReference>
<accession>A0A0R1GTQ7</accession>
<dbReference type="InterPro" id="IPR036217">
    <property type="entry name" value="MethylDNA_cys_MeTrfase_DNAb"/>
</dbReference>
<dbReference type="GO" id="GO:0003908">
    <property type="term" value="F:methylated-DNA-[protein]-cysteine S-methyltransferase activity"/>
    <property type="evidence" value="ECO:0007669"/>
    <property type="project" value="UniProtKB-EC"/>
</dbReference>
<dbReference type="Gene3D" id="3.30.160.70">
    <property type="entry name" value="Methylated DNA-protein cysteine methyltransferase domain"/>
    <property type="match status" value="1"/>
</dbReference>
<evidence type="ECO:0000313" key="11">
    <source>
        <dbReference type="EMBL" id="KRK37676.1"/>
    </source>
</evidence>
<evidence type="ECO:0000259" key="9">
    <source>
        <dbReference type="Pfam" id="PF01035"/>
    </source>
</evidence>
<dbReference type="NCBIfam" id="TIGR00589">
    <property type="entry name" value="ogt"/>
    <property type="match status" value="1"/>
</dbReference>
<comment type="caution">
    <text evidence="11">The sequence shown here is derived from an EMBL/GenBank/DDBJ whole genome shotgun (WGS) entry which is preliminary data.</text>
</comment>
<evidence type="ECO:0000256" key="4">
    <source>
        <dbReference type="ARBA" id="ARBA00022603"/>
    </source>
</evidence>
<dbReference type="EMBL" id="AZCZ01000009">
    <property type="protein sequence ID" value="KRK37676.1"/>
    <property type="molecule type" value="Genomic_DNA"/>
</dbReference>
<dbReference type="InterPro" id="IPR008332">
    <property type="entry name" value="MethylG_MeTrfase_N"/>
</dbReference>
<feature type="domain" description="Methylated-DNA-[protein]-cysteine S-methyltransferase DNA binding" evidence="9">
    <location>
        <begin position="80"/>
        <end position="161"/>
    </location>
</feature>
<evidence type="ECO:0000313" key="12">
    <source>
        <dbReference type="Proteomes" id="UP000051176"/>
    </source>
</evidence>
<evidence type="ECO:0000256" key="2">
    <source>
        <dbReference type="ARBA" id="ARBA00008711"/>
    </source>
</evidence>
<dbReference type="InterPro" id="IPR036631">
    <property type="entry name" value="MGMT_N_sf"/>
</dbReference>
<evidence type="ECO:0000259" key="10">
    <source>
        <dbReference type="Pfam" id="PF02870"/>
    </source>
</evidence>
<dbReference type="CDD" id="cd06445">
    <property type="entry name" value="ATase"/>
    <property type="match status" value="1"/>
</dbReference>
<keyword evidence="6" id="KW-0227">DNA damage</keyword>
<comment type="catalytic activity">
    <reaction evidence="8">
        <text>a 6-O-methyl-2'-deoxyguanosine in DNA + L-cysteinyl-[protein] = S-methyl-L-cysteinyl-[protein] + a 2'-deoxyguanosine in DNA</text>
        <dbReference type="Rhea" id="RHEA:24000"/>
        <dbReference type="Rhea" id="RHEA-COMP:10131"/>
        <dbReference type="Rhea" id="RHEA-COMP:10132"/>
        <dbReference type="Rhea" id="RHEA-COMP:11367"/>
        <dbReference type="Rhea" id="RHEA-COMP:11368"/>
        <dbReference type="ChEBI" id="CHEBI:29950"/>
        <dbReference type="ChEBI" id="CHEBI:82612"/>
        <dbReference type="ChEBI" id="CHEBI:85445"/>
        <dbReference type="ChEBI" id="CHEBI:85448"/>
        <dbReference type="EC" id="2.1.1.63"/>
    </reaction>
</comment>
<evidence type="ECO:0000256" key="8">
    <source>
        <dbReference type="ARBA" id="ARBA00049348"/>
    </source>
</evidence>
<dbReference type="PATRIC" id="fig|1267003.4.peg.2414"/>
<reference evidence="11 12" key="1">
    <citation type="journal article" date="2015" name="Genome Announc.">
        <title>Expanding the biotechnology potential of lactobacilli through comparative genomics of 213 strains and associated genera.</title>
        <authorList>
            <person name="Sun Z."/>
            <person name="Harris H.M."/>
            <person name="McCann A."/>
            <person name="Guo C."/>
            <person name="Argimon S."/>
            <person name="Zhang W."/>
            <person name="Yang X."/>
            <person name="Jeffery I.B."/>
            <person name="Cooney J.C."/>
            <person name="Kagawa T.F."/>
            <person name="Liu W."/>
            <person name="Song Y."/>
            <person name="Salvetti E."/>
            <person name="Wrobel A."/>
            <person name="Rasinkangas P."/>
            <person name="Parkhill J."/>
            <person name="Rea M.C."/>
            <person name="O'Sullivan O."/>
            <person name="Ritari J."/>
            <person name="Douillard F.P."/>
            <person name="Paul Ross R."/>
            <person name="Yang R."/>
            <person name="Briner A.E."/>
            <person name="Felis G.E."/>
            <person name="de Vos W.M."/>
            <person name="Barrangou R."/>
            <person name="Klaenhammer T.R."/>
            <person name="Caufield P.W."/>
            <person name="Cui Y."/>
            <person name="Zhang H."/>
            <person name="O'Toole P.W."/>
        </authorList>
    </citation>
    <scope>NUCLEOTIDE SEQUENCE [LARGE SCALE GENOMIC DNA]</scope>
    <source>
        <strain evidence="11 12">ATCC 53295</strain>
    </source>
</reference>
<feature type="domain" description="Methylguanine DNA methyltransferase ribonuclease-like" evidence="10">
    <location>
        <begin position="6"/>
        <end position="73"/>
    </location>
</feature>
<name>A0A0R1GTQ7_9LACO</name>
<keyword evidence="4 11" id="KW-0489">Methyltransferase</keyword>
<evidence type="ECO:0000256" key="7">
    <source>
        <dbReference type="ARBA" id="ARBA00023204"/>
    </source>
</evidence>
<dbReference type="STRING" id="357278.IV61_GL002277"/>